<evidence type="ECO:0000256" key="13">
    <source>
        <dbReference type="ARBA" id="ARBA00023228"/>
    </source>
</evidence>
<proteinExistence type="inferred from homology"/>
<evidence type="ECO:0000313" key="17">
    <source>
        <dbReference type="EMBL" id="VDP07209.1"/>
    </source>
</evidence>
<dbReference type="GO" id="GO:0099536">
    <property type="term" value="P:synaptic signaling"/>
    <property type="evidence" value="ECO:0007669"/>
    <property type="project" value="TreeGrafter"/>
</dbReference>
<dbReference type="GO" id="GO:0008270">
    <property type="term" value="F:zinc ion binding"/>
    <property type="evidence" value="ECO:0007669"/>
    <property type="project" value="UniProtKB-KW"/>
</dbReference>
<accession>A0A3P8E4F8</accession>
<dbReference type="EMBL" id="UZAM01008986">
    <property type="protein sequence ID" value="VDP07209.1"/>
    <property type="molecule type" value="Genomic_DNA"/>
</dbReference>
<dbReference type="PROSITE" id="PS50135">
    <property type="entry name" value="ZF_ZZ_2"/>
    <property type="match status" value="1"/>
</dbReference>
<dbReference type="InterPro" id="IPR050774">
    <property type="entry name" value="KCMF1/Dystrophin"/>
</dbReference>
<dbReference type="GO" id="GO:0005770">
    <property type="term" value="C:late endosome"/>
    <property type="evidence" value="ECO:0007669"/>
    <property type="project" value="UniProtKB-SubCell"/>
</dbReference>
<dbReference type="Proteomes" id="UP000270296">
    <property type="component" value="Unassembled WGS sequence"/>
</dbReference>
<keyword evidence="12" id="KW-0862">Zinc</keyword>
<keyword evidence="11" id="KW-0833">Ubl conjugation pathway</keyword>
<keyword evidence="8" id="KW-0479">Metal-binding</keyword>
<sequence>MFLFLFSFSFSPFLHISLYHVHLFCLKIFSFSACLPSTLSTFLTFYQPLFRLGVSCDSCERDNFRGRRYKCLVCFDFDLCSRCYESKFHTEFHRADHPMQCILTRYDYGRQENHDSVIIMFKAYACPLCEENGFTESMLQEHITSHHGEHHAAVLCPVCAATPNAELNRTIEDLATHLTEDHLR</sequence>
<dbReference type="Pfam" id="PF00569">
    <property type="entry name" value="ZZ"/>
    <property type="match status" value="1"/>
</dbReference>
<evidence type="ECO:0000259" key="15">
    <source>
        <dbReference type="PROSITE" id="PS50135"/>
    </source>
</evidence>
<organism evidence="17 18">
    <name type="scientific">Soboliphyme baturini</name>
    <dbReference type="NCBI Taxonomy" id="241478"/>
    <lineage>
        <taxon>Eukaryota</taxon>
        <taxon>Metazoa</taxon>
        <taxon>Ecdysozoa</taxon>
        <taxon>Nematoda</taxon>
        <taxon>Enoplea</taxon>
        <taxon>Dorylaimia</taxon>
        <taxon>Dioctophymatida</taxon>
        <taxon>Dioctophymatoidea</taxon>
        <taxon>Soboliphymatidae</taxon>
        <taxon>Soboliphyme</taxon>
    </lineage>
</organism>
<dbReference type="GO" id="GO:0061630">
    <property type="term" value="F:ubiquitin protein ligase activity"/>
    <property type="evidence" value="ECO:0007669"/>
    <property type="project" value="UniProtKB-EC"/>
</dbReference>
<dbReference type="SUPFAM" id="SSF57850">
    <property type="entry name" value="RING/U-box"/>
    <property type="match status" value="1"/>
</dbReference>
<dbReference type="Gene3D" id="3.30.160.60">
    <property type="entry name" value="Classic Zinc Finger"/>
    <property type="match status" value="1"/>
</dbReference>
<gene>
    <name evidence="17" type="ORF">SBAD_LOCUS5432</name>
</gene>
<evidence type="ECO:0000256" key="14">
    <source>
        <dbReference type="PROSITE-ProRule" id="PRU00228"/>
    </source>
</evidence>
<evidence type="ECO:0000256" key="12">
    <source>
        <dbReference type="ARBA" id="ARBA00022833"/>
    </source>
</evidence>
<keyword evidence="13" id="KW-0458">Lysosome</keyword>
<evidence type="ECO:0000313" key="18">
    <source>
        <dbReference type="Proteomes" id="UP000270296"/>
    </source>
</evidence>
<comment type="similarity">
    <text evidence="4">Belongs to the KCMF1 family.</text>
</comment>
<keyword evidence="9" id="KW-0967">Endosome</keyword>
<evidence type="ECO:0000256" key="1">
    <source>
        <dbReference type="ARBA" id="ARBA00000900"/>
    </source>
</evidence>
<reference evidence="17 18" key="1">
    <citation type="submission" date="2018-11" db="EMBL/GenBank/DDBJ databases">
        <authorList>
            <consortium name="Pathogen Informatics"/>
        </authorList>
    </citation>
    <scope>NUCLEOTIDE SEQUENCE [LARGE SCALE GENOMIC DNA]</scope>
</reference>
<dbReference type="InterPro" id="IPR000433">
    <property type="entry name" value="Znf_ZZ"/>
</dbReference>
<dbReference type="GO" id="GO:0023051">
    <property type="term" value="P:regulation of signaling"/>
    <property type="evidence" value="ECO:0007669"/>
    <property type="project" value="UniProtKB-ARBA"/>
</dbReference>
<dbReference type="AlphaFoldDB" id="A0A3P8E4F8"/>
<dbReference type="SMART" id="SM00291">
    <property type="entry name" value="ZnF_ZZ"/>
    <property type="match status" value="1"/>
</dbReference>
<keyword evidence="18" id="KW-1185">Reference proteome</keyword>
<dbReference type="PANTHER" id="PTHR12268:SF13">
    <property type="entry name" value="E3 UBIQUITIN-PROTEIN LIGASE KCMF1"/>
    <property type="match status" value="1"/>
</dbReference>
<protein>
    <recommendedName>
        <fullName evidence="6">E3 ubiquitin-protein ligase KCMF1</fullName>
        <ecNumber evidence="5">2.3.2.27</ecNumber>
    </recommendedName>
</protein>
<evidence type="ECO:0000256" key="4">
    <source>
        <dbReference type="ARBA" id="ARBA00010938"/>
    </source>
</evidence>
<dbReference type="Gene3D" id="3.30.60.90">
    <property type="match status" value="1"/>
</dbReference>
<name>A0A3P8E4F8_9BILA</name>
<dbReference type="PROSITE" id="PS50157">
    <property type="entry name" value="ZINC_FINGER_C2H2_2"/>
    <property type="match status" value="1"/>
</dbReference>
<dbReference type="PANTHER" id="PTHR12268">
    <property type="entry name" value="E3 UBIQUITIN-PROTEIN LIGASE KCMF1"/>
    <property type="match status" value="1"/>
</dbReference>
<keyword evidence="7" id="KW-0808">Transferase</keyword>
<evidence type="ECO:0000256" key="7">
    <source>
        <dbReference type="ARBA" id="ARBA00022679"/>
    </source>
</evidence>
<dbReference type="CDD" id="cd02338">
    <property type="entry name" value="ZZ_PCMF_like"/>
    <property type="match status" value="1"/>
</dbReference>
<dbReference type="InterPro" id="IPR043145">
    <property type="entry name" value="Znf_ZZ_sf"/>
</dbReference>
<comment type="catalytic activity">
    <reaction evidence="1">
        <text>S-ubiquitinyl-[E2 ubiquitin-conjugating enzyme]-L-cysteine + [acceptor protein]-L-lysine = [E2 ubiquitin-conjugating enzyme]-L-cysteine + N(6)-ubiquitinyl-[acceptor protein]-L-lysine.</text>
        <dbReference type="EC" id="2.3.2.27"/>
    </reaction>
</comment>
<dbReference type="EC" id="2.3.2.27" evidence="5"/>
<evidence type="ECO:0000259" key="16">
    <source>
        <dbReference type="PROSITE" id="PS50157"/>
    </source>
</evidence>
<feature type="domain" description="ZZ-type" evidence="15">
    <location>
        <begin position="51"/>
        <end position="107"/>
    </location>
</feature>
<dbReference type="InterPro" id="IPR013087">
    <property type="entry name" value="Znf_C2H2_type"/>
</dbReference>
<comment type="subcellular location">
    <subcellularLocation>
        <location evidence="3">Late endosome</location>
    </subcellularLocation>
    <subcellularLocation>
        <location evidence="2">Lysosome</location>
    </subcellularLocation>
</comment>
<dbReference type="Pfam" id="PF05605">
    <property type="entry name" value="zf-Di19"/>
    <property type="match status" value="1"/>
</dbReference>
<dbReference type="InterPro" id="IPR008598">
    <property type="entry name" value="Di19_Zn-bd"/>
</dbReference>
<evidence type="ECO:0000256" key="10">
    <source>
        <dbReference type="ARBA" id="ARBA00022771"/>
    </source>
</evidence>
<evidence type="ECO:0000256" key="9">
    <source>
        <dbReference type="ARBA" id="ARBA00022753"/>
    </source>
</evidence>
<keyword evidence="10 14" id="KW-0863">Zinc-finger</keyword>
<evidence type="ECO:0000256" key="5">
    <source>
        <dbReference type="ARBA" id="ARBA00012483"/>
    </source>
</evidence>
<dbReference type="GO" id="GO:0010646">
    <property type="term" value="P:regulation of cell communication"/>
    <property type="evidence" value="ECO:0007669"/>
    <property type="project" value="UniProtKB-ARBA"/>
</dbReference>
<evidence type="ECO:0000256" key="6">
    <source>
        <dbReference type="ARBA" id="ARBA00014999"/>
    </source>
</evidence>
<evidence type="ECO:0000256" key="3">
    <source>
        <dbReference type="ARBA" id="ARBA00004603"/>
    </source>
</evidence>
<evidence type="ECO:0000256" key="8">
    <source>
        <dbReference type="ARBA" id="ARBA00022723"/>
    </source>
</evidence>
<dbReference type="PROSITE" id="PS01357">
    <property type="entry name" value="ZF_ZZ_1"/>
    <property type="match status" value="1"/>
</dbReference>
<dbReference type="GO" id="GO:0045202">
    <property type="term" value="C:synapse"/>
    <property type="evidence" value="ECO:0007669"/>
    <property type="project" value="GOC"/>
</dbReference>
<dbReference type="OrthoDB" id="7873042at2759"/>
<dbReference type="GO" id="GO:0005764">
    <property type="term" value="C:lysosome"/>
    <property type="evidence" value="ECO:0007669"/>
    <property type="project" value="UniProtKB-SubCell"/>
</dbReference>
<dbReference type="GO" id="GO:0005886">
    <property type="term" value="C:plasma membrane"/>
    <property type="evidence" value="ECO:0007669"/>
    <property type="project" value="TreeGrafter"/>
</dbReference>
<evidence type="ECO:0000256" key="2">
    <source>
        <dbReference type="ARBA" id="ARBA00004371"/>
    </source>
</evidence>
<evidence type="ECO:0000256" key="11">
    <source>
        <dbReference type="ARBA" id="ARBA00022786"/>
    </source>
</evidence>
<feature type="domain" description="C2H2-type" evidence="16">
    <location>
        <begin position="124"/>
        <end position="151"/>
    </location>
</feature>